<dbReference type="Pfam" id="PF01661">
    <property type="entry name" value="Macro"/>
    <property type="match status" value="1"/>
</dbReference>
<dbReference type="InterPro" id="IPR050892">
    <property type="entry name" value="ADP-ribose_metab_enzymes"/>
</dbReference>
<dbReference type="InterPro" id="IPR043472">
    <property type="entry name" value="Macro_dom-like"/>
</dbReference>
<accession>A0A410T5R5</accession>
<dbReference type="PANTHER" id="PTHR12521">
    <property type="entry name" value="PROTEIN C6ORF130"/>
    <property type="match status" value="1"/>
</dbReference>
<dbReference type="SUPFAM" id="SSF52949">
    <property type="entry name" value="Macro domain-like"/>
    <property type="match status" value="1"/>
</dbReference>
<dbReference type="Gene3D" id="3.40.220.10">
    <property type="entry name" value="Leucine Aminopeptidase, subunit E, domain 1"/>
    <property type="match status" value="1"/>
</dbReference>
<gene>
    <name evidence="2" type="ORF">Henu6_gp91</name>
</gene>
<dbReference type="SMART" id="SM00506">
    <property type="entry name" value="A1pp"/>
    <property type="match status" value="1"/>
</dbReference>
<dbReference type="InterPro" id="IPR002589">
    <property type="entry name" value="Macro_dom"/>
</dbReference>
<feature type="domain" description="Macro" evidence="1">
    <location>
        <begin position="1"/>
        <end position="147"/>
    </location>
</feature>
<protein>
    <recommendedName>
        <fullName evidence="1">Macro domain-containing protein</fullName>
    </recommendedName>
</protein>
<name>A0A410T5R5_9CAUD</name>
<dbReference type="EMBL" id="MK240351">
    <property type="protein sequence ID" value="QAU04071.1"/>
    <property type="molecule type" value="Genomic_DNA"/>
</dbReference>
<reference evidence="2 3" key="1">
    <citation type="submission" date="2018-11" db="EMBL/GenBank/DDBJ databases">
        <authorList>
            <person name="Teng T."/>
        </authorList>
    </citation>
    <scope>NUCLEOTIDE SEQUENCE [LARGE SCALE GENOMIC DNA]</scope>
</reference>
<proteinExistence type="predicted"/>
<evidence type="ECO:0000259" key="1">
    <source>
        <dbReference type="PROSITE" id="PS51154"/>
    </source>
</evidence>
<evidence type="ECO:0000313" key="2">
    <source>
        <dbReference type="EMBL" id="QAU04071.1"/>
    </source>
</evidence>
<sequence length="147" mass="16336">MIKYYVQHNLLDSFEHSDFDAIVHGCNCFHTMGAGIAGEIARRFPVAVEADKRTEYSDWGKLGDYSVAATVYGDIINGYTQYRPGKCPRDQLYANIRELFTKLNVDYKGKVLGIPKIGAGIAGGNWEEIAEIIQDVTPDVGIVVLYL</sequence>
<dbReference type="PANTHER" id="PTHR12521:SF0">
    <property type="entry name" value="ADP-RIBOSE GLYCOHYDROLASE OARD1"/>
    <property type="match status" value="1"/>
</dbReference>
<dbReference type="GO" id="GO:0140291">
    <property type="term" value="P:peptidyl-glutamate ADP-deribosylation"/>
    <property type="evidence" value="ECO:0007669"/>
    <property type="project" value="TreeGrafter"/>
</dbReference>
<dbReference type="Proteomes" id="UP000289169">
    <property type="component" value="Segment"/>
</dbReference>
<organism evidence="2 3">
    <name type="scientific">Acinetobacter phage Henu6</name>
    <dbReference type="NCBI Taxonomy" id="2500136"/>
    <lineage>
        <taxon>Viruses</taxon>
        <taxon>Duplodnaviria</taxon>
        <taxon>Heunggongvirae</taxon>
        <taxon>Uroviricota</taxon>
        <taxon>Caudoviricetes</taxon>
        <taxon>Pantevenvirales</taxon>
        <taxon>Straboviridae</taxon>
        <taxon>Twarogvirinae</taxon>
        <taxon>Zedzedvirus</taxon>
        <taxon>Zedzedvirus zz1</taxon>
    </lineage>
</organism>
<evidence type="ECO:0000313" key="3">
    <source>
        <dbReference type="Proteomes" id="UP000289169"/>
    </source>
</evidence>
<dbReference type="PROSITE" id="PS51154">
    <property type="entry name" value="MACRO"/>
    <property type="match status" value="1"/>
</dbReference>